<dbReference type="CDD" id="cd16328">
    <property type="entry name" value="RseA_N"/>
    <property type="match status" value="1"/>
</dbReference>
<feature type="region of interest" description="Disordered" evidence="1">
    <location>
        <begin position="140"/>
        <end position="160"/>
    </location>
</feature>
<dbReference type="Gene3D" id="1.10.10.880">
    <property type="entry name" value="Anti sigma-E protein RseA, N-terminal domain"/>
    <property type="match status" value="1"/>
</dbReference>
<keyword evidence="2" id="KW-0812">Transmembrane</keyword>
<dbReference type="InterPro" id="IPR005572">
    <property type="entry name" value="Anti-sigma_E_RseA_N"/>
</dbReference>
<proteinExistence type="predicted"/>
<dbReference type="SUPFAM" id="SSF89069">
    <property type="entry name" value="N-terminal, cytoplasmic domain of anti-sigmaE factor RseA"/>
    <property type="match status" value="1"/>
</dbReference>
<evidence type="ECO:0000313" key="4">
    <source>
        <dbReference type="EMBL" id="MCC8362033.1"/>
    </source>
</evidence>
<organism evidence="4 5">
    <name type="scientific">Noviluteimonas lactosilytica</name>
    <dbReference type="NCBI Taxonomy" id="2888523"/>
    <lineage>
        <taxon>Bacteria</taxon>
        <taxon>Pseudomonadati</taxon>
        <taxon>Pseudomonadota</taxon>
        <taxon>Gammaproteobacteria</taxon>
        <taxon>Lysobacterales</taxon>
        <taxon>Lysobacteraceae</taxon>
        <taxon>Noviluteimonas</taxon>
    </lineage>
</organism>
<dbReference type="PANTHER" id="PTHR38104">
    <property type="match status" value="1"/>
</dbReference>
<reference evidence="4" key="1">
    <citation type="submission" date="2021-10" db="EMBL/GenBank/DDBJ databases">
        <authorList>
            <person name="Lyu M."/>
            <person name="Wang X."/>
            <person name="Meng X."/>
            <person name="Xu K."/>
        </authorList>
    </citation>
    <scope>NUCLEOTIDE SEQUENCE</scope>
    <source>
        <strain evidence="4">A6</strain>
    </source>
</reference>
<protein>
    <submittedName>
        <fullName evidence="4">Sigma-E factor negative regulatory protein</fullName>
    </submittedName>
</protein>
<dbReference type="RefSeq" id="WP_230525667.1">
    <property type="nucleotide sequence ID" value="NZ_JAJGAK010000001.1"/>
</dbReference>
<name>A0ABS8JEM0_9GAMM</name>
<feature type="region of interest" description="Disordered" evidence="1">
    <location>
        <begin position="279"/>
        <end position="303"/>
    </location>
</feature>
<dbReference type="InterPro" id="IPR052383">
    <property type="entry name" value="Anti-sigma-E_RseA-like"/>
</dbReference>
<feature type="transmembrane region" description="Helical" evidence="2">
    <location>
        <begin position="102"/>
        <end position="121"/>
    </location>
</feature>
<feature type="domain" description="Anti sigma-E protein RseA N-terminal" evidence="3">
    <location>
        <begin position="19"/>
        <end position="89"/>
    </location>
</feature>
<keyword evidence="2" id="KW-1133">Transmembrane helix</keyword>
<sequence>MNTTHNSHPPGSSHPASDREALSALFDGELVGDAARFALKRLDHDQAWRDSCERWQRIGDALRGQGASASFPQRVHDAVRADAMRSDVANHAAPAVQQRRQFRWGSVGLAASAALVAFFLARMPMSGGEATSDVQVATAPATQQPAQAPAQAPSAPDPDLQQATAAVAAVAAARPMTERIAQRSRNVERGRAATDRIVGTAVAANDAPITGEVAQPVRMVANGAPEATTSVALDTPAQTAAGGAFTPATVTRQWPRAVLPQLGGSGAVAADYTSAGPTFYPFTPPPSLEPADAANDDTPPPQP</sequence>
<evidence type="ECO:0000313" key="5">
    <source>
        <dbReference type="Proteomes" id="UP001165293"/>
    </source>
</evidence>
<comment type="caution">
    <text evidence="4">The sequence shown here is derived from an EMBL/GenBank/DDBJ whole genome shotgun (WGS) entry which is preliminary data.</text>
</comment>
<dbReference type="Pfam" id="PF03872">
    <property type="entry name" value="RseA_N"/>
    <property type="match status" value="1"/>
</dbReference>
<accession>A0ABS8JEM0</accession>
<dbReference type="Proteomes" id="UP001165293">
    <property type="component" value="Unassembled WGS sequence"/>
</dbReference>
<keyword evidence="2" id="KW-0472">Membrane</keyword>
<evidence type="ECO:0000256" key="2">
    <source>
        <dbReference type="SAM" id="Phobius"/>
    </source>
</evidence>
<dbReference type="EMBL" id="JAJGAK010000001">
    <property type="protein sequence ID" value="MCC8362033.1"/>
    <property type="molecule type" value="Genomic_DNA"/>
</dbReference>
<evidence type="ECO:0000259" key="3">
    <source>
        <dbReference type="Pfam" id="PF03872"/>
    </source>
</evidence>
<dbReference type="InterPro" id="IPR036147">
    <property type="entry name" value="Anti-sigma_E_RseA_N_sf"/>
</dbReference>
<dbReference type="PANTHER" id="PTHR38104:SF1">
    <property type="entry name" value="ANTI-SIGMA-E FACTOR RSEA"/>
    <property type="match status" value="1"/>
</dbReference>
<gene>
    <name evidence="4" type="ORF">LK996_02900</name>
</gene>
<evidence type="ECO:0000256" key="1">
    <source>
        <dbReference type="SAM" id="MobiDB-lite"/>
    </source>
</evidence>
<keyword evidence="5" id="KW-1185">Reference proteome</keyword>